<sequence>MAVGVLQVDALVARLEGDEEMSAGSEHPMELREDRRQFRLRGVDERIPGEGSGE</sequence>
<accession>A0A499VAC4</accession>
<feature type="compositionally biased region" description="Basic and acidic residues" evidence="1">
    <location>
        <begin position="27"/>
        <end position="36"/>
    </location>
</feature>
<name>A0A499VAC4_STRAX</name>
<protein>
    <submittedName>
        <fullName evidence="2">Uncharacterized protein</fullName>
    </submittedName>
</protein>
<gene>
    <name evidence="2" type="ORF">SAVMC3_24490</name>
</gene>
<evidence type="ECO:0000256" key="1">
    <source>
        <dbReference type="SAM" id="MobiDB-lite"/>
    </source>
</evidence>
<evidence type="ECO:0000313" key="2">
    <source>
        <dbReference type="EMBL" id="BBJ49820.1"/>
    </source>
</evidence>
<feature type="region of interest" description="Disordered" evidence="1">
    <location>
        <begin position="17"/>
        <end position="36"/>
    </location>
</feature>
<organism evidence="2">
    <name type="scientific">Streptomyces avermitilis</name>
    <dbReference type="NCBI Taxonomy" id="33903"/>
    <lineage>
        <taxon>Bacteria</taxon>
        <taxon>Bacillati</taxon>
        <taxon>Actinomycetota</taxon>
        <taxon>Actinomycetes</taxon>
        <taxon>Kitasatosporales</taxon>
        <taxon>Streptomycetaceae</taxon>
        <taxon>Streptomyces</taxon>
    </lineage>
</organism>
<dbReference type="EMBL" id="AP019621">
    <property type="protein sequence ID" value="BBJ49820.1"/>
    <property type="molecule type" value="Genomic_DNA"/>
</dbReference>
<reference evidence="2" key="1">
    <citation type="submission" date="2019-04" db="EMBL/GenBank/DDBJ databases">
        <title>Draft genome sequences of Streptomyces avermitilis MC3.</title>
        <authorList>
            <person name="Komaki H."/>
            <person name="Tamura T."/>
            <person name="Hosoyama A."/>
        </authorList>
    </citation>
    <scope>NUCLEOTIDE SEQUENCE</scope>
    <source>
        <strain evidence="2">MC3</strain>
    </source>
</reference>
<proteinExistence type="predicted"/>
<dbReference type="AlphaFoldDB" id="A0A499VAC4"/>